<evidence type="ECO:0000256" key="4">
    <source>
        <dbReference type="ARBA" id="ARBA00023136"/>
    </source>
</evidence>
<evidence type="ECO:0000259" key="7">
    <source>
        <dbReference type="Pfam" id="PF20684"/>
    </source>
</evidence>
<proteinExistence type="inferred from homology"/>
<evidence type="ECO:0000256" key="6">
    <source>
        <dbReference type="SAM" id="Phobius"/>
    </source>
</evidence>
<keyword evidence="2 6" id="KW-0812">Transmembrane</keyword>
<protein>
    <recommendedName>
        <fullName evidence="7">Rhodopsin domain-containing protein</fullName>
    </recommendedName>
</protein>
<evidence type="ECO:0000256" key="1">
    <source>
        <dbReference type="ARBA" id="ARBA00004141"/>
    </source>
</evidence>
<dbReference type="OrthoDB" id="9976870at2759"/>
<evidence type="ECO:0000313" key="9">
    <source>
        <dbReference type="Proteomes" id="UP000285146"/>
    </source>
</evidence>
<keyword evidence="9" id="KW-1185">Reference proteome</keyword>
<feature type="domain" description="Rhodopsin" evidence="7">
    <location>
        <begin position="1"/>
        <end position="125"/>
    </location>
</feature>
<dbReference type="EMBL" id="LKEB01000083">
    <property type="protein sequence ID" value="ROV92834.1"/>
    <property type="molecule type" value="Genomic_DNA"/>
</dbReference>
<feature type="transmembrane region" description="Helical" evidence="6">
    <location>
        <begin position="109"/>
        <end position="129"/>
    </location>
</feature>
<dbReference type="InParanoid" id="A0A423VPA2"/>
<dbReference type="PANTHER" id="PTHR33048">
    <property type="entry name" value="PTH11-LIKE INTEGRAL MEMBRANE PROTEIN (AFU_ORTHOLOGUE AFUA_5G11245)"/>
    <property type="match status" value="1"/>
</dbReference>
<accession>A0A423VPA2</accession>
<evidence type="ECO:0000256" key="2">
    <source>
        <dbReference type="ARBA" id="ARBA00022692"/>
    </source>
</evidence>
<reference evidence="8 9" key="1">
    <citation type="submission" date="2015-09" db="EMBL/GenBank/DDBJ databases">
        <title>Host preference determinants of Valsa canker pathogens revealed by comparative genomics.</title>
        <authorList>
            <person name="Yin Z."/>
            <person name="Huang L."/>
        </authorList>
    </citation>
    <scope>NUCLEOTIDE SEQUENCE [LARGE SCALE GENOMIC DNA]</scope>
    <source>
        <strain evidence="8 9">SXYLt</strain>
    </source>
</reference>
<evidence type="ECO:0000256" key="5">
    <source>
        <dbReference type="ARBA" id="ARBA00038359"/>
    </source>
</evidence>
<evidence type="ECO:0000256" key="3">
    <source>
        <dbReference type="ARBA" id="ARBA00022989"/>
    </source>
</evidence>
<dbReference type="Pfam" id="PF20684">
    <property type="entry name" value="Fung_rhodopsin"/>
    <property type="match status" value="1"/>
</dbReference>
<dbReference type="InterPro" id="IPR052337">
    <property type="entry name" value="SAT4-like"/>
</dbReference>
<comment type="subcellular location">
    <subcellularLocation>
        <location evidence="1">Membrane</location>
        <topology evidence="1">Multi-pass membrane protein</topology>
    </subcellularLocation>
</comment>
<comment type="similarity">
    <text evidence="5">Belongs to the SAT4 family.</text>
</comment>
<evidence type="ECO:0000313" key="8">
    <source>
        <dbReference type="EMBL" id="ROV92834.1"/>
    </source>
</evidence>
<dbReference type="Proteomes" id="UP000285146">
    <property type="component" value="Unassembled WGS sequence"/>
</dbReference>
<dbReference type="InterPro" id="IPR049326">
    <property type="entry name" value="Rhodopsin_dom_fungi"/>
</dbReference>
<keyword evidence="4 6" id="KW-0472">Membrane</keyword>
<comment type="caution">
    <text evidence="8">The sequence shown here is derived from an EMBL/GenBank/DDBJ whole genome shotgun (WGS) entry which is preliminary data.</text>
</comment>
<gene>
    <name evidence="8" type="ORF">VPNG_09105</name>
</gene>
<dbReference type="AlphaFoldDB" id="A0A423VPA2"/>
<name>A0A423VPA2_9PEZI</name>
<dbReference type="PANTHER" id="PTHR33048:SF15">
    <property type="entry name" value="INTEGRAL MEMBRANE PROTEIN"/>
    <property type="match status" value="1"/>
</dbReference>
<keyword evidence="3 6" id="KW-1133">Transmembrane helix</keyword>
<feature type="transmembrane region" description="Helical" evidence="6">
    <location>
        <begin position="29"/>
        <end position="52"/>
    </location>
</feature>
<feature type="transmembrane region" description="Helical" evidence="6">
    <location>
        <begin position="72"/>
        <end position="97"/>
    </location>
</feature>
<dbReference type="GO" id="GO:0016020">
    <property type="term" value="C:membrane"/>
    <property type="evidence" value="ECO:0007669"/>
    <property type="project" value="UniProtKB-SubCell"/>
</dbReference>
<sequence>MYVIGLATIKSSVCVTLLRVAAANRAYKISIYVLLGLTLATFVATLLGVLLLCRPVSGNWTGEGHCSGMAAMVGLSYMSTASTIVTDLSLAILPGIMVWGTPMKTRQKILIVVLLSFDWTGFIVCLSNIESAVGMIASSVPPIRKLWKRGTPETTPIPNPKSLVTFGSTPIRAKPAGKKFRNPTDQGISFTSVHAGGDWTRIQEESDTSVSRDREEITGIRAEYTYEVEMTRLSSVGETKCP</sequence>
<organism evidence="8 9">
    <name type="scientific">Cytospora leucostoma</name>
    <dbReference type="NCBI Taxonomy" id="1230097"/>
    <lineage>
        <taxon>Eukaryota</taxon>
        <taxon>Fungi</taxon>
        <taxon>Dikarya</taxon>
        <taxon>Ascomycota</taxon>
        <taxon>Pezizomycotina</taxon>
        <taxon>Sordariomycetes</taxon>
        <taxon>Sordariomycetidae</taxon>
        <taxon>Diaporthales</taxon>
        <taxon>Cytosporaceae</taxon>
        <taxon>Cytospora</taxon>
    </lineage>
</organism>